<dbReference type="RefSeq" id="WP_229695424.1">
    <property type="nucleotide sequence ID" value="NZ_BAABER010000017.1"/>
</dbReference>
<gene>
    <name evidence="4" type="ORF">GCM10012282_52830</name>
</gene>
<reference evidence="4" key="1">
    <citation type="journal article" date="2014" name="Int. J. Syst. Evol. Microbiol.">
        <title>Complete genome sequence of Corynebacterium casei LMG S-19264T (=DSM 44701T), isolated from a smear-ripened cheese.</title>
        <authorList>
            <consortium name="US DOE Joint Genome Institute (JGI-PGF)"/>
            <person name="Walter F."/>
            <person name="Albersmeier A."/>
            <person name="Kalinowski J."/>
            <person name="Ruckert C."/>
        </authorList>
    </citation>
    <scope>NUCLEOTIDE SEQUENCE</scope>
    <source>
        <strain evidence="4">CGMCC 4.7272</strain>
    </source>
</reference>
<organism evidence="4 5">
    <name type="scientific">Streptomyces lacrimifluminis</name>
    <dbReference type="NCBI Taxonomy" id="1500077"/>
    <lineage>
        <taxon>Bacteria</taxon>
        <taxon>Bacillati</taxon>
        <taxon>Actinomycetota</taxon>
        <taxon>Actinomycetes</taxon>
        <taxon>Kitasatosporales</taxon>
        <taxon>Streptomycetaceae</taxon>
        <taxon>Streptomyces</taxon>
    </lineage>
</organism>
<feature type="domain" description="STAS" evidence="3">
    <location>
        <begin position="13"/>
        <end position="124"/>
    </location>
</feature>
<dbReference type="InterPro" id="IPR036513">
    <property type="entry name" value="STAS_dom_sf"/>
</dbReference>
<protein>
    <recommendedName>
        <fullName evidence="2">Anti-sigma factor antagonist</fullName>
    </recommendedName>
</protein>
<dbReference type="GO" id="GO:0043856">
    <property type="term" value="F:anti-sigma factor antagonist activity"/>
    <property type="evidence" value="ECO:0007669"/>
    <property type="project" value="InterPro"/>
</dbReference>
<dbReference type="InterPro" id="IPR003658">
    <property type="entry name" value="Anti-sigma_ant"/>
</dbReference>
<evidence type="ECO:0000256" key="2">
    <source>
        <dbReference type="RuleBase" id="RU003749"/>
    </source>
</evidence>
<reference evidence="4" key="2">
    <citation type="submission" date="2020-09" db="EMBL/GenBank/DDBJ databases">
        <authorList>
            <person name="Sun Q."/>
            <person name="Zhou Y."/>
        </authorList>
    </citation>
    <scope>NUCLEOTIDE SEQUENCE</scope>
    <source>
        <strain evidence="4">CGMCC 4.7272</strain>
    </source>
</reference>
<accession>A0A917L798</accession>
<evidence type="ECO:0000259" key="3">
    <source>
        <dbReference type="PROSITE" id="PS50801"/>
    </source>
</evidence>
<dbReference type="InterPro" id="IPR002645">
    <property type="entry name" value="STAS_dom"/>
</dbReference>
<dbReference type="SUPFAM" id="SSF52091">
    <property type="entry name" value="SpoIIaa-like"/>
    <property type="match status" value="1"/>
</dbReference>
<sequence>MTDNQVTGPSGRLRITHTTAKGIRLVSLHGEIDHHVRDALSQALLPAATAEHEGSHRIVADLSGVTFLDSSGINVFLQVHERADAAQGWLRLAAVQAPVMRVLHLVGLDTVLACHSTVEQALDA</sequence>
<evidence type="ECO:0000313" key="4">
    <source>
        <dbReference type="EMBL" id="GGJ49441.1"/>
    </source>
</evidence>
<dbReference type="EMBL" id="BMMU01000019">
    <property type="protein sequence ID" value="GGJ49441.1"/>
    <property type="molecule type" value="Genomic_DNA"/>
</dbReference>
<comment type="similarity">
    <text evidence="1 2">Belongs to the anti-sigma-factor antagonist family.</text>
</comment>
<dbReference type="PANTHER" id="PTHR33495:SF2">
    <property type="entry name" value="ANTI-SIGMA FACTOR ANTAGONIST TM_1081-RELATED"/>
    <property type="match status" value="1"/>
</dbReference>
<evidence type="ECO:0000256" key="1">
    <source>
        <dbReference type="ARBA" id="ARBA00009013"/>
    </source>
</evidence>
<name>A0A917L798_9ACTN</name>
<dbReference type="NCBIfam" id="TIGR00377">
    <property type="entry name" value="ant_ant_sig"/>
    <property type="match status" value="1"/>
</dbReference>
<proteinExistence type="inferred from homology"/>
<dbReference type="PANTHER" id="PTHR33495">
    <property type="entry name" value="ANTI-SIGMA FACTOR ANTAGONIST TM_1081-RELATED-RELATED"/>
    <property type="match status" value="1"/>
</dbReference>
<dbReference type="Gene3D" id="3.30.750.24">
    <property type="entry name" value="STAS domain"/>
    <property type="match status" value="1"/>
</dbReference>
<dbReference type="AlphaFoldDB" id="A0A917L798"/>
<dbReference type="CDD" id="cd07043">
    <property type="entry name" value="STAS_anti-anti-sigma_factors"/>
    <property type="match status" value="1"/>
</dbReference>
<dbReference type="Proteomes" id="UP000625682">
    <property type="component" value="Unassembled WGS sequence"/>
</dbReference>
<dbReference type="PROSITE" id="PS50801">
    <property type="entry name" value="STAS"/>
    <property type="match status" value="1"/>
</dbReference>
<keyword evidence="5" id="KW-1185">Reference proteome</keyword>
<dbReference type="Pfam" id="PF01740">
    <property type="entry name" value="STAS"/>
    <property type="match status" value="1"/>
</dbReference>
<evidence type="ECO:0000313" key="5">
    <source>
        <dbReference type="Proteomes" id="UP000625682"/>
    </source>
</evidence>
<comment type="caution">
    <text evidence="4">The sequence shown here is derived from an EMBL/GenBank/DDBJ whole genome shotgun (WGS) entry which is preliminary data.</text>
</comment>